<feature type="region of interest" description="Disordered" evidence="1">
    <location>
        <begin position="94"/>
        <end position="117"/>
    </location>
</feature>
<protein>
    <submittedName>
        <fullName evidence="2">Uncharacterized protein</fullName>
    </submittedName>
</protein>
<feature type="compositionally biased region" description="Basic and acidic residues" evidence="1">
    <location>
        <begin position="338"/>
        <end position="352"/>
    </location>
</feature>
<name>A0AAN6VUE3_9PEZI</name>
<dbReference type="Proteomes" id="UP001302745">
    <property type="component" value="Unassembled WGS sequence"/>
</dbReference>
<gene>
    <name evidence="2" type="ORF">C8A00DRAFT_41088</name>
</gene>
<feature type="region of interest" description="Disordered" evidence="1">
    <location>
        <begin position="260"/>
        <end position="292"/>
    </location>
</feature>
<accession>A0AAN6VUE3</accession>
<dbReference type="Gene3D" id="3.10.180.10">
    <property type="entry name" value="2,3-Dihydroxybiphenyl 1,2-Dioxygenase, domain 1"/>
    <property type="match status" value="1"/>
</dbReference>
<evidence type="ECO:0000256" key="1">
    <source>
        <dbReference type="SAM" id="MobiDB-lite"/>
    </source>
</evidence>
<dbReference type="PANTHER" id="PTHR35006">
    <property type="entry name" value="GLYOXALASE FAMILY PROTEIN (AFU_ORTHOLOGUE AFUA_5G14830)"/>
    <property type="match status" value="1"/>
</dbReference>
<feature type="compositionally biased region" description="Polar residues" evidence="1">
    <location>
        <begin position="195"/>
        <end position="204"/>
    </location>
</feature>
<keyword evidence="3" id="KW-1185">Reference proteome</keyword>
<evidence type="ECO:0000313" key="2">
    <source>
        <dbReference type="EMBL" id="KAK4156406.1"/>
    </source>
</evidence>
<feature type="compositionally biased region" description="Low complexity" evidence="1">
    <location>
        <begin position="172"/>
        <end position="190"/>
    </location>
</feature>
<feature type="compositionally biased region" description="Polar residues" evidence="1">
    <location>
        <begin position="439"/>
        <end position="451"/>
    </location>
</feature>
<reference evidence="2" key="2">
    <citation type="submission" date="2023-05" db="EMBL/GenBank/DDBJ databases">
        <authorList>
            <consortium name="Lawrence Berkeley National Laboratory"/>
            <person name="Steindorff A."/>
            <person name="Hensen N."/>
            <person name="Bonometti L."/>
            <person name="Westerberg I."/>
            <person name="Brannstrom I.O."/>
            <person name="Guillou S."/>
            <person name="Cros-Aarteil S."/>
            <person name="Calhoun S."/>
            <person name="Haridas S."/>
            <person name="Kuo A."/>
            <person name="Mondo S."/>
            <person name="Pangilinan J."/>
            <person name="Riley R."/>
            <person name="Labutti K."/>
            <person name="Andreopoulos B."/>
            <person name="Lipzen A."/>
            <person name="Chen C."/>
            <person name="Yanf M."/>
            <person name="Daum C."/>
            <person name="Ng V."/>
            <person name="Clum A."/>
            <person name="Ohm R."/>
            <person name="Martin F."/>
            <person name="Silar P."/>
            <person name="Natvig D."/>
            <person name="Lalanne C."/>
            <person name="Gautier V."/>
            <person name="Ament-Velasquez S.L."/>
            <person name="Kruys A."/>
            <person name="Hutchinson M.I."/>
            <person name="Powell A.J."/>
            <person name="Barry K."/>
            <person name="Miller A.N."/>
            <person name="Grigoriev I.V."/>
            <person name="Debuchy R."/>
            <person name="Gladieux P."/>
            <person name="Thoren M.H."/>
            <person name="Johannesson H."/>
        </authorList>
    </citation>
    <scope>NUCLEOTIDE SEQUENCE</scope>
    <source>
        <strain evidence="2">CBS 538.74</strain>
    </source>
</reference>
<feature type="compositionally biased region" description="Low complexity" evidence="1">
    <location>
        <begin position="353"/>
        <end position="374"/>
    </location>
</feature>
<feature type="compositionally biased region" description="Basic and acidic residues" evidence="1">
    <location>
        <begin position="283"/>
        <end position="292"/>
    </location>
</feature>
<proteinExistence type="predicted"/>
<dbReference type="AlphaFoldDB" id="A0AAN6VUE3"/>
<feature type="compositionally biased region" description="Basic and acidic residues" evidence="1">
    <location>
        <begin position="261"/>
        <end position="272"/>
    </location>
</feature>
<dbReference type="EMBL" id="MU856868">
    <property type="protein sequence ID" value="KAK4156406.1"/>
    <property type="molecule type" value="Genomic_DNA"/>
</dbReference>
<dbReference type="InterPro" id="IPR029068">
    <property type="entry name" value="Glyas_Bleomycin-R_OHBP_Dase"/>
</dbReference>
<reference evidence="2" key="1">
    <citation type="journal article" date="2023" name="Mol. Phylogenet. Evol.">
        <title>Genome-scale phylogeny and comparative genomics of the fungal order Sordariales.</title>
        <authorList>
            <person name="Hensen N."/>
            <person name="Bonometti L."/>
            <person name="Westerberg I."/>
            <person name="Brannstrom I.O."/>
            <person name="Guillou S."/>
            <person name="Cros-Aarteil S."/>
            <person name="Calhoun S."/>
            <person name="Haridas S."/>
            <person name="Kuo A."/>
            <person name="Mondo S."/>
            <person name="Pangilinan J."/>
            <person name="Riley R."/>
            <person name="LaButti K."/>
            <person name="Andreopoulos B."/>
            <person name="Lipzen A."/>
            <person name="Chen C."/>
            <person name="Yan M."/>
            <person name="Daum C."/>
            <person name="Ng V."/>
            <person name="Clum A."/>
            <person name="Steindorff A."/>
            <person name="Ohm R.A."/>
            <person name="Martin F."/>
            <person name="Silar P."/>
            <person name="Natvig D.O."/>
            <person name="Lalanne C."/>
            <person name="Gautier V."/>
            <person name="Ament-Velasquez S.L."/>
            <person name="Kruys A."/>
            <person name="Hutchinson M.I."/>
            <person name="Powell A.J."/>
            <person name="Barry K."/>
            <person name="Miller A.N."/>
            <person name="Grigoriev I.V."/>
            <person name="Debuchy R."/>
            <person name="Gladieux P."/>
            <person name="Hiltunen Thoren M."/>
            <person name="Johannesson H."/>
        </authorList>
    </citation>
    <scope>NUCLEOTIDE SEQUENCE</scope>
    <source>
        <strain evidence="2">CBS 538.74</strain>
    </source>
</reference>
<sequence length="592" mass="65219">MLPFLEVEHLPTSSSFYSAVIQPLGLRYLSTEDGHFPSITYGDSSRATPVLQIRQVVSSRDRPLRTSRIVLSAPSAAAADNAYEFALRANPDARNTHPRHAVSGVSTHRTGTNGGGTRVLITDFVGNMMEISYQPPPDYPPHFSGSTIRYTKSTDGQASRILGWNYDVASSSLPSPAGPSSASDSIYSASRRSHTQYPEGNDQPQPGLRRSVTTGTAVYEPATSARENSNGLSAGAVVGTLLGIATGAALGGAFTYNSMVKSDRSRPSRQEYDDMPSFSRRSTFPDKYDGYSDRESRYVDVERDVDKVRYQNDYPPTVSDYRRPRPDYIARYSQPDSPRSREVDDVYDDPRGRQPSSRSRTSSARPRSESASYRDPYAGGEAEHRSYVSSKSSRHPPIVQRGYTYDTPDRESYVSARSQRSNSTVRAPPPDPYAVLPAHTSSHSRSGNRVMTTTTTTTYKAGGRPRSYSREGSYTTSARHVPLPDSRAPTYISARDLPLPDSRAPTYITGRDRDMPLPDSRAPTYLSPRDVPLPASRSGTYVSARHVPLPSSHVGSSRAKWDEHDDVIDDDDDDDDILPDDSISCVGSRRYH</sequence>
<feature type="region of interest" description="Disordered" evidence="1">
    <location>
        <begin position="307"/>
        <end position="592"/>
    </location>
</feature>
<organism evidence="2 3">
    <name type="scientific">Chaetomidium leptoderma</name>
    <dbReference type="NCBI Taxonomy" id="669021"/>
    <lineage>
        <taxon>Eukaryota</taxon>
        <taxon>Fungi</taxon>
        <taxon>Dikarya</taxon>
        <taxon>Ascomycota</taxon>
        <taxon>Pezizomycotina</taxon>
        <taxon>Sordariomycetes</taxon>
        <taxon>Sordariomycetidae</taxon>
        <taxon>Sordariales</taxon>
        <taxon>Chaetomiaceae</taxon>
        <taxon>Chaetomidium</taxon>
    </lineage>
</organism>
<dbReference type="PANTHER" id="PTHR35006:SF3">
    <property type="entry name" value="GLYOXALASE FAMILY PROTEIN (AFU_ORTHOLOGUE AFUA_3G06020)"/>
    <property type="match status" value="1"/>
</dbReference>
<evidence type="ECO:0000313" key="3">
    <source>
        <dbReference type="Proteomes" id="UP001302745"/>
    </source>
</evidence>
<feature type="compositionally biased region" description="Polar residues" evidence="1">
    <location>
        <begin position="415"/>
        <end position="425"/>
    </location>
</feature>
<feature type="region of interest" description="Disordered" evidence="1">
    <location>
        <begin position="172"/>
        <end position="210"/>
    </location>
</feature>
<feature type="compositionally biased region" description="Acidic residues" evidence="1">
    <location>
        <begin position="564"/>
        <end position="579"/>
    </location>
</feature>
<comment type="caution">
    <text evidence="2">The sequence shown here is derived from an EMBL/GenBank/DDBJ whole genome shotgun (WGS) entry which is preliminary data.</text>
</comment>